<feature type="domain" description="RING-type" evidence="5">
    <location>
        <begin position="64"/>
        <end position="103"/>
    </location>
</feature>
<evidence type="ECO:0000256" key="2">
    <source>
        <dbReference type="ARBA" id="ARBA00022771"/>
    </source>
</evidence>
<evidence type="ECO:0000256" key="1">
    <source>
        <dbReference type="ARBA" id="ARBA00022723"/>
    </source>
</evidence>
<dbReference type="GO" id="GO:0008270">
    <property type="term" value="F:zinc ion binding"/>
    <property type="evidence" value="ECO:0007669"/>
    <property type="project" value="UniProtKB-KW"/>
</dbReference>
<gene>
    <name evidence="6" type="ORF">F1559_000702</name>
</gene>
<dbReference type="InterPro" id="IPR001841">
    <property type="entry name" value="Znf_RING"/>
</dbReference>
<dbReference type="AlphaFoldDB" id="A0A7J7IJI2"/>
<evidence type="ECO:0000313" key="7">
    <source>
        <dbReference type="Proteomes" id="UP000530660"/>
    </source>
</evidence>
<protein>
    <recommendedName>
        <fullName evidence="5">RING-type domain-containing protein</fullName>
    </recommendedName>
</protein>
<evidence type="ECO:0000256" key="4">
    <source>
        <dbReference type="PROSITE-ProRule" id="PRU00175"/>
    </source>
</evidence>
<dbReference type="OrthoDB" id="10475759at2759"/>
<keyword evidence="7" id="KW-1185">Reference proteome</keyword>
<dbReference type="PROSITE" id="PS50089">
    <property type="entry name" value="ZF_RING_2"/>
    <property type="match status" value="1"/>
</dbReference>
<dbReference type="SUPFAM" id="SSF57850">
    <property type="entry name" value="RING/U-box"/>
    <property type="match status" value="1"/>
</dbReference>
<proteinExistence type="predicted"/>
<reference evidence="6 7" key="1">
    <citation type="journal article" date="2020" name="J. Phycol.">
        <title>Comparative genome analysis reveals Cyanidiococcus gen. nov., a new extremophilic red algal genus sister to Cyanidioschyzon (Cyanidioschyzonaceae, Rhodophyta).</title>
        <authorList>
            <person name="Liu S.-L."/>
            <person name="Chiang Y.-R."/>
            <person name="Yoon H.S."/>
            <person name="Fu H.-Y."/>
        </authorList>
    </citation>
    <scope>NUCLEOTIDE SEQUENCE [LARGE SCALE GENOMIC DNA]</scope>
    <source>
        <strain evidence="6 7">THAL066</strain>
    </source>
</reference>
<dbReference type="PROSITE" id="PS00518">
    <property type="entry name" value="ZF_RING_1"/>
    <property type="match status" value="1"/>
</dbReference>
<evidence type="ECO:0000259" key="5">
    <source>
        <dbReference type="PROSITE" id="PS50089"/>
    </source>
</evidence>
<sequence length="321" mass="35070">MSPCPFAQQLVSLSSTSEFAHQEAREGEAQSAQCPFRQARGGTAAAVAAGVDDWTHARSESILCPVCHTPPVPQADGYAIAVPCTHVYCGVCAASGVRDCLLCAATIAAFVRGPEHVKEEALFEDIRKTARAYLTLRAARQCVLLGVQRQEPWLLEAAVQTYARELESGGAEADNEHWVRDRSTAQSLANTDVAALHGDVLDSSTEQQLAIMNASDSATDPLDAEWLSRTGSNTRALYAVTCGVLTEMKLRAVPPTTDEERRRCTREAYRYARTAVDLLLDVEWTRSPVMQQALFQSLIRLEWAVGLLRETYMSILTPRAG</sequence>
<dbReference type="InterPro" id="IPR013083">
    <property type="entry name" value="Znf_RING/FYVE/PHD"/>
</dbReference>
<name>A0A7J7IJI2_9RHOD</name>
<dbReference type="InterPro" id="IPR017907">
    <property type="entry name" value="Znf_RING_CS"/>
</dbReference>
<keyword evidence="2 4" id="KW-0863">Zinc-finger</keyword>
<dbReference type="EMBL" id="VWRR01000008">
    <property type="protein sequence ID" value="KAF6002914.1"/>
    <property type="molecule type" value="Genomic_DNA"/>
</dbReference>
<dbReference type="Gene3D" id="3.30.40.10">
    <property type="entry name" value="Zinc/RING finger domain, C3HC4 (zinc finger)"/>
    <property type="match status" value="1"/>
</dbReference>
<dbReference type="Proteomes" id="UP000530660">
    <property type="component" value="Unassembled WGS sequence"/>
</dbReference>
<accession>A0A7J7IJI2</accession>
<keyword evidence="1" id="KW-0479">Metal-binding</keyword>
<keyword evidence="3" id="KW-0862">Zinc</keyword>
<evidence type="ECO:0000256" key="3">
    <source>
        <dbReference type="ARBA" id="ARBA00022833"/>
    </source>
</evidence>
<evidence type="ECO:0000313" key="6">
    <source>
        <dbReference type="EMBL" id="KAF6002914.1"/>
    </source>
</evidence>
<organism evidence="6 7">
    <name type="scientific">Cyanidiococcus yangmingshanensis</name>
    <dbReference type="NCBI Taxonomy" id="2690220"/>
    <lineage>
        <taxon>Eukaryota</taxon>
        <taxon>Rhodophyta</taxon>
        <taxon>Bangiophyceae</taxon>
        <taxon>Cyanidiales</taxon>
        <taxon>Cyanidiaceae</taxon>
        <taxon>Cyanidiococcus</taxon>
    </lineage>
</organism>
<comment type="caution">
    <text evidence="6">The sequence shown here is derived from an EMBL/GenBank/DDBJ whole genome shotgun (WGS) entry which is preliminary data.</text>
</comment>